<organism evidence="2 3">
    <name type="scientific">Pantoea brenneri</name>
    <dbReference type="NCBI Taxonomy" id="472694"/>
    <lineage>
        <taxon>Bacteria</taxon>
        <taxon>Pseudomonadati</taxon>
        <taxon>Pseudomonadota</taxon>
        <taxon>Gammaproteobacteria</taxon>
        <taxon>Enterobacterales</taxon>
        <taxon>Erwiniaceae</taxon>
        <taxon>Pantoea</taxon>
    </lineage>
</organism>
<dbReference type="PROSITE" id="PS50088">
    <property type="entry name" value="ANK_REPEAT"/>
    <property type="match status" value="1"/>
</dbReference>
<dbReference type="Gene3D" id="1.25.40.20">
    <property type="entry name" value="Ankyrin repeat-containing domain"/>
    <property type="match status" value="1"/>
</dbReference>
<accession>A0A7Y6TU82</accession>
<sequence>MERNFSLDIIKKIIENGSAKAFYEYFHSYEEAKSPIIKGWALFYLLTCSQNEDHSRDNLFYLMIRIIGIELLNHTIQGLLPLQIAYKANNLKYFHFMLLNGADPDIVNEQGVSTYEMIIREKNEKFLAFVLKYETVIYEELTKNKS</sequence>
<name>A0A7Y6TU82_9GAMM</name>
<dbReference type="InterPro" id="IPR036770">
    <property type="entry name" value="Ankyrin_rpt-contain_sf"/>
</dbReference>
<evidence type="ECO:0008006" key="4">
    <source>
        <dbReference type="Google" id="ProtNLM"/>
    </source>
</evidence>
<dbReference type="SUPFAM" id="SSF48403">
    <property type="entry name" value="Ankyrin repeat"/>
    <property type="match status" value="1"/>
</dbReference>
<evidence type="ECO:0000313" key="3">
    <source>
        <dbReference type="Proteomes" id="UP000566985"/>
    </source>
</evidence>
<proteinExistence type="predicted"/>
<feature type="repeat" description="ANK" evidence="1">
    <location>
        <begin position="77"/>
        <end position="109"/>
    </location>
</feature>
<dbReference type="AlphaFoldDB" id="A0A7Y6TU82"/>
<reference evidence="2 3" key="1">
    <citation type="submission" date="2020-05" db="EMBL/GenBank/DDBJ databases">
        <title>Whole Genome Sequences of Enterobacteriales Associated with the International Space Station.</title>
        <authorList>
            <person name="Bharadwaj A."/>
            <person name="Daudu R."/>
            <person name="Singh N."/>
            <person name="Wood J."/>
            <person name="Debieu M."/>
            <person name="Mason C."/>
            <person name="Wang C."/>
            <person name="Venkateswaran K."/>
        </authorList>
    </citation>
    <scope>NUCLEOTIDE SEQUENCE [LARGE SCALE GENOMIC DNA]</scope>
    <source>
        <strain evidence="2 3">IF5SW-B1</strain>
    </source>
</reference>
<evidence type="ECO:0000256" key="1">
    <source>
        <dbReference type="PROSITE-ProRule" id="PRU00023"/>
    </source>
</evidence>
<dbReference type="GeneID" id="57347822"/>
<keyword evidence="1" id="KW-0040">ANK repeat</keyword>
<protein>
    <recommendedName>
        <fullName evidence="4">Ankyrin repeat domain-containing protein</fullName>
    </recommendedName>
</protein>
<comment type="caution">
    <text evidence="2">The sequence shown here is derived from an EMBL/GenBank/DDBJ whole genome shotgun (WGS) entry which is preliminary data.</text>
</comment>
<dbReference type="Proteomes" id="UP000566985">
    <property type="component" value="Unassembled WGS sequence"/>
</dbReference>
<dbReference type="InterPro" id="IPR002110">
    <property type="entry name" value="Ankyrin_rpt"/>
</dbReference>
<gene>
    <name evidence="2" type="ORF">HU668_21805</name>
</gene>
<dbReference type="EMBL" id="JABWPM010000041">
    <property type="protein sequence ID" value="NUY99077.1"/>
    <property type="molecule type" value="Genomic_DNA"/>
</dbReference>
<dbReference type="RefSeq" id="WP_069729771.1">
    <property type="nucleotide sequence ID" value="NZ_JABWPE010000041.1"/>
</dbReference>
<evidence type="ECO:0000313" key="2">
    <source>
        <dbReference type="EMBL" id="NUY99077.1"/>
    </source>
</evidence>